<feature type="compositionally biased region" description="Basic and acidic residues" evidence="1">
    <location>
        <begin position="261"/>
        <end position="270"/>
    </location>
</feature>
<feature type="compositionally biased region" description="Polar residues" evidence="1">
    <location>
        <begin position="1420"/>
        <end position="1436"/>
    </location>
</feature>
<feature type="compositionally biased region" description="Acidic residues" evidence="1">
    <location>
        <begin position="1631"/>
        <end position="1648"/>
    </location>
</feature>
<gene>
    <name evidence="2" type="ORF">GFSPODELE1_LOCUS6602</name>
</gene>
<keyword evidence="3" id="KW-1185">Reference proteome</keyword>
<name>A0ABP1DL98_9APHY</name>
<feature type="compositionally biased region" description="Acidic residues" evidence="1">
    <location>
        <begin position="980"/>
        <end position="989"/>
    </location>
</feature>
<feature type="compositionally biased region" description="Basic and acidic residues" evidence="1">
    <location>
        <begin position="1206"/>
        <end position="1216"/>
    </location>
</feature>
<feature type="compositionally biased region" description="Low complexity" evidence="1">
    <location>
        <begin position="1013"/>
        <end position="1024"/>
    </location>
</feature>
<feature type="compositionally biased region" description="Pro residues" evidence="1">
    <location>
        <begin position="1466"/>
        <end position="1476"/>
    </location>
</feature>
<feature type="compositionally biased region" description="Polar residues" evidence="1">
    <location>
        <begin position="365"/>
        <end position="375"/>
    </location>
</feature>
<feature type="compositionally biased region" description="Polar residues" evidence="1">
    <location>
        <begin position="215"/>
        <end position="238"/>
    </location>
</feature>
<feature type="compositionally biased region" description="Basic and acidic residues" evidence="1">
    <location>
        <begin position="1025"/>
        <end position="1048"/>
    </location>
</feature>
<feature type="compositionally biased region" description="Polar residues" evidence="1">
    <location>
        <begin position="798"/>
        <end position="811"/>
    </location>
</feature>
<sequence>MDGNRKRKRVEDEISTVLTFHAPGNRVFDRLFKDASLEDLKAGVKKKLGVPTVTDVRLAQLREGKRIDLEDDDDFDALRARAYSNSSMDIVVALGESNDFSHVLNAPRTSSAAAAPVDTLTPKRKKRKTKAQTPAANDRPRSDAVPVAGLSEFQGHGARSEAEFATRASPSPEDDDSRQPVTPTKAKLKQLQALRNNGLPSPSILKKPKPVGTVPCSSLTTPGWKETSTAVSSPNVTHNVTFSPYVSVLTKNGQVSNQAAEARRSTEHQVSHSVSEPEASSSAIPDAEPLADAKSKKPKKQKKRKLSLDAESALNGLSTEDQQQNAKAGSTLSTQTPAAADSVLETDALPAIPLKKKRKKDLEALTSTLQPQVEATTEGPAESSKRKSKSKKVGKSGTLVVPPPSTEVREVEPSLSNAQPEVSETPPPVPETSKKSKKKSKARSTQAVPDVPPETSQSSAEPVATSNGEVADNSKGSTKSKGKKKTKQVEDVPNGDAESTASVQVSKSAEISLPDVFNPPTKKSKTRKSKATEALSTTAQPVQQDSSPPITPATTVDTSTQPQTSKAKRRPSKASASAVASTAPDDITSVGAAKSKRKSTASTMNSDELAAKVQEAVSAVLFRNLASVSATVSGVSKATGTAAPIANGVVSSATPTVSPIINPVVQAMEPNTQEVSSLVTPAAEQSISARSKRASAATKKKTTKKEIACPVCETVPFHLRYLCPVFKAGPVSIEKRIAELKESDGDQLLIEELEKSLQKARKNDAPPTDTPLKSTILSERRSASDDIFVAPLTIPSTRVSTVSSQAPSESISAALTSSRSQLSTSSRPDNTSANGQIVPESASAAVQSSSSGQLARAHIPAGSAISEVPVESQGEGSSDEEDDTSTESENEQGEPVVSIPPTTQIPNVSGSLESIDLEALLRGPVRPSSQILATLSSDSSSEDEKQEQEMDEDEDAELEEEKNDRAFRRLSKRFQRDDSPSSDDADMVAEDAPLVPPTIMDPDANASSDQQKESGTSSATTSASSEERAVEDTVGRDLSPEVPEEHPNGDSTTTPGDILGQTTSSAAGSTAPEESDSTVPERAFTSEKPRPATIDGAAGPTISPRNEMGDEEQSSKNITATVTEISIQDAHTAQSPSPDTISHGPPESPLPISDVRTAEGANSIDIELFSDPPRTSRGEDPTDPIEPAEDLIPTQPIVAIDDDSIELDHADQETDVRITPPPASPARPGTAKRMKNRQGKVPQDDSELPVPASELIAESTPAPARTTRATRRTASTTQIPASKPSQDIPNGTENASQKPSSAALMPPPPVPAAENPPAPAPAPAAKPAPKRRGRPPADPEEKARREALKQAERDRKAAEKAAAKAAREAAKQAAKEQKQKTAAARATRSRKAAPKKADAPEIEDQSALIAVPVVTKDTEQPPSSTSEGAGADNQASQLSVVQWTTLPILTSPATEHSQVDELRSSSPPPANEPPTSPSISSSAVTQKERGAPLTNGGTPQARPNSSQPSSQATQGRKTPRKSTSTPRGRDDPLFLPGSQFPDSQLIDSSIEIPGQSGRERSASPSVSDSQDEGETPLQLKKPLVRPNAWTAAAKFRRLSDLNSQALFPTPTPTSFFSSSQRSNVPASTGANDEESEDESSSSSEDEDVDRSHIPKNRRAGTSRKPKKGLLSYA</sequence>
<feature type="compositionally biased region" description="Polar residues" evidence="1">
    <location>
        <begin position="497"/>
        <end position="509"/>
    </location>
</feature>
<feature type="region of interest" description="Disordered" evidence="1">
    <location>
        <begin position="110"/>
        <end position="238"/>
    </location>
</feature>
<feature type="region of interest" description="Disordered" evidence="1">
    <location>
        <begin position="1599"/>
        <end position="1673"/>
    </location>
</feature>
<feature type="compositionally biased region" description="Acidic residues" evidence="1">
    <location>
        <begin position="877"/>
        <end position="892"/>
    </location>
</feature>
<feature type="compositionally biased region" description="Polar residues" evidence="1">
    <location>
        <begin position="1049"/>
        <end position="1068"/>
    </location>
</feature>
<feature type="compositionally biased region" description="Polar residues" evidence="1">
    <location>
        <begin position="315"/>
        <end position="337"/>
    </location>
</feature>
<protein>
    <recommendedName>
        <fullName evidence="4">Nucleolar protein Dnt1-like N-terminal domain-containing protein</fullName>
    </recommendedName>
</protein>
<feature type="compositionally biased region" description="Low complexity" evidence="1">
    <location>
        <begin position="812"/>
        <end position="827"/>
    </location>
</feature>
<feature type="compositionally biased region" description="Low complexity" evidence="1">
    <location>
        <begin position="573"/>
        <end position="584"/>
    </location>
</feature>
<feature type="compositionally biased region" description="Basic residues" evidence="1">
    <location>
        <begin position="1653"/>
        <end position="1667"/>
    </location>
</feature>
<feature type="compositionally biased region" description="Low complexity" evidence="1">
    <location>
        <begin position="1259"/>
        <end position="1277"/>
    </location>
</feature>
<feature type="region of interest" description="Disordered" evidence="1">
    <location>
        <begin position="253"/>
        <end position="607"/>
    </location>
</feature>
<evidence type="ECO:0008006" key="4">
    <source>
        <dbReference type="Google" id="ProtNLM"/>
    </source>
</evidence>
<evidence type="ECO:0000313" key="2">
    <source>
        <dbReference type="EMBL" id="CAL1707932.1"/>
    </source>
</evidence>
<feature type="compositionally biased region" description="Polar residues" evidence="1">
    <location>
        <begin position="454"/>
        <end position="468"/>
    </location>
</feature>
<feature type="compositionally biased region" description="Basic and acidic residues" evidence="1">
    <location>
        <begin position="1335"/>
        <end position="1379"/>
    </location>
</feature>
<dbReference type="EMBL" id="OZ037947">
    <property type="protein sequence ID" value="CAL1707932.1"/>
    <property type="molecule type" value="Genomic_DNA"/>
</dbReference>
<feature type="region of interest" description="Disordered" evidence="1">
    <location>
        <begin position="798"/>
        <end position="910"/>
    </location>
</feature>
<feature type="compositionally biased region" description="Polar residues" evidence="1">
    <location>
        <begin position="1115"/>
        <end position="1140"/>
    </location>
</feature>
<feature type="compositionally biased region" description="Low complexity" evidence="1">
    <location>
        <begin position="841"/>
        <end position="851"/>
    </location>
</feature>
<feature type="region of interest" description="Disordered" evidence="1">
    <location>
        <begin position="1449"/>
        <end position="1586"/>
    </location>
</feature>
<evidence type="ECO:0000313" key="3">
    <source>
        <dbReference type="Proteomes" id="UP001497453"/>
    </source>
</evidence>
<feature type="compositionally biased region" description="Acidic residues" evidence="1">
    <location>
        <begin position="940"/>
        <end position="961"/>
    </location>
</feature>
<reference evidence="3" key="1">
    <citation type="submission" date="2024-04" db="EMBL/GenBank/DDBJ databases">
        <authorList>
            <person name="Shaw F."/>
            <person name="Minotto A."/>
        </authorList>
    </citation>
    <scope>NUCLEOTIDE SEQUENCE [LARGE SCALE GENOMIC DNA]</scope>
</reference>
<dbReference type="Proteomes" id="UP001497453">
    <property type="component" value="Chromosome 4"/>
</dbReference>
<feature type="compositionally biased region" description="Polar residues" evidence="1">
    <location>
        <begin position="900"/>
        <end position="910"/>
    </location>
</feature>
<accession>A0ABP1DL98</accession>
<evidence type="ECO:0000256" key="1">
    <source>
        <dbReference type="SAM" id="MobiDB-lite"/>
    </source>
</evidence>
<organism evidence="2 3">
    <name type="scientific">Somion occarium</name>
    <dbReference type="NCBI Taxonomy" id="3059160"/>
    <lineage>
        <taxon>Eukaryota</taxon>
        <taxon>Fungi</taxon>
        <taxon>Dikarya</taxon>
        <taxon>Basidiomycota</taxon>
        <taxon>Agaricomycotina</taxon>
        <taxon>Agaricomycetes</taxon>
        <taxon>Polyporales</taxon>
        <taxon>Cerrenaceae</taxon>
        <taxon>Somion</taxon>
    </lineage>
</organism>
<proteinExistence type="predicted"/>
<feature type="compositionally biased region" description="Basic residues" evidence="1">
    <location>
        <begin position="296"/>
        <end position="305"/>
    </location>
</feature>
<feature type="compositionally biased region" description="Polar residues" evidence="1">
    <location>
        <begin position="534"/>
        <end position="563"/>
    </location>
</feature>
<feature type="compositionally biased region" description="Polar residues" evidence="1">
    <location>
        <begin position="1278"/>
        <end position="1297"/>
    </location>
</feature>
<feature type="region of interest" description="Disordered" evidence="1">
    <location>
        <begin position="923"/>
        <end position="1436"/>
    </location>
</feature>
<feature type="region of interest" description="Disordered" evidence="1">
    <location>
        <begin position="758"/>
        <end position="777"/>
    </location>
</feature>
<feature type="compositionally biased region" description="Low complexity" evidence="1">
    <location>
        <begin position="271"/>
        <end position="288"/>
    </location>
</feature>
<feature type="compositionally biased region" description="Polar residues" evidence="1">
    <location>
        <begin position="1620"/>
        <end position="1630"/>
    </location>
</feature>
<feature type="compositionally biased region" description="Pro residues" evidence="1">
    <location>
        <begin position="1305"/>
        <end position="1326"/>
    </location>
</feature>
<feature type="compositionally biased region" description="Polar residues" evidence="1">
    <location>
        <begin position="1495"/>
        <end position="1526"/>
    </location>
</feature>